<protein>
    <submittedName>
        <fullName evidence="2">Uncharacterized protein</fullName>
    </submittedName>
</protein>
<feature type="transmembrane region" description="Helical" evidence="1">
    <location>
        <begin position="176"/>
        <end position="201"/>
    </location>
</feature>
<dbReference type="STRING" id="1121291.SAMN02745134_00930"/>
<dbReference type="OrthoDB" id="2962700at2"/>
<evidence type="ECO:0000313" key="3">
    <source>
        <dbReference type="Proteomes" id="UP000192468"/>
    </source>
</evidence>
<accession>A0A1W1X725</accession>
<feature type="transmembrane region" description="Helical" evidence="1">
    <location>
        <begin position="119"/>
        <end position="137"/>
    </location>
</feature>
<proteinExistence type="predicted"/>
<name>A0A1W1X725_9CLOT</name>
<feature type="transmembrane region" description="Helical" evidence="1">
    <location>
        <begin position="12"/>
        <end position="35"/>
    </location>
</feature>
<feature type="transmembrane region" description="Helical" evidence="1">
    <location>
        <begin position="149"/>
        <end position="170"/>
    </location>
</feature>
<evidence type="ECO:0000313" key="2">
    <source>
        <dbReference type="EMBL" id="SMC19769.1"/>
    </source>
</evidence>
<keyword evidence="1" id="KW-0812">Transmembrane</keyword>
<organism evidence="2 3">
    <name type="scientific">Clostridium acidisoli DSM 12555</name>
    <dbReference type="NCBI Taxonomy" id="1121291"/>
    <lineage>
        <taxon>Bacteria</taxon>
        <taxon>Bacillati</taxon>
        <taxon>Bacillota</taxon>
        <taxon>Clostridia</taxon>
        <taxon>Eubacteriales</taxon>
        <taxon>Clostridiaceae</taxon>
        <taxon>Clostridium</taxon>
    </lineage>
</organism>
<sequence length="269" mass="30468">MKSLRRNWWKVIIIVSVCVLLDLSLHLLMSSIIPSNTSVFKPSIFVKKGLLVPSLFAYSFIDFGLLSMLFIFIQDNLPNKKWIKGFLYGLSFGALYFTGMFEGILILNDTILNSFLTGIADLIPILFMGILLGVFTGTYTTKNQEDQNVFTIIIVTLFFIIGRYFSYSILNINSAYIIKPLGTFVWTLCQGLCIGILYFILESGIRGKSIILQALFFGVVIFGLNWLVYHLFLSIIAEVSFIDIFKRVGIDVLFTTFGVLVCKKLYAKK</sequence>
<dbReference type="Proteomes" id="UP000192468">
    <property type="component" value="Unassembled WGS sequence"/>
</dbReference>
<feature type="transmembrane region" description="Helical" evidence="1">
    <location>
        <begin position="85"/>
        <end position="107"/>
    </location>
</feature>
<gene>
    <name evidence="2" type="ORF">SAMN02745134_00930</name>
</gene>
<keyword evidence="1" id="KW-1133">Transmembrane helix</keyword>
<keyword evidence="1" id="KW-0472">Membrane</keyword>
<dbReference type="EMBL" id="FWXH01000002">
    <property type="protein sequence ID" value="SMC19769.1"/>
    <property type="molecule type" value="Genomic_DNA"/>
</dbReference>
<feature type="transmembrane region" description="Helical" evidence="1">
    <location>
        <begin position="210"/>
        <end position="232"/>
    </location>
</feature>
<dbReference type="AlphaFoldDB" id="A0A1W1X725"/>
<dbReference type="RefSeq" id="WP_084114165.1">
    <property type="nucleotide sequence ID" value="NZ_FWXH01000002.1"/>
</dbReference>
<evidence type="ECO:0000256" key="1">
    <source>
        <dbReference type="SAM" id="Phobius"/>
    </source>
</evidence>
<feature type="transmembrane region" description="Helical" evidence="1">
    <location>
        <begin position="55"/>
        <end position="73"/>
    </location>
</feature>
<reference evidence="2 3" key="1">
    <citation type="submission" date="2017-04" db="EMBL/GenBank/DDBJ databases">
        <authorList>
            <person name="Afonso C.L."/>
            <person name="Miller P.J."/>
            <person name="Scott M.A."/>
            <person name="Spackman E."/>
            <person name="Goraichik I."/>
            <person name="Dimitrov K.M."/>
            <person name="Suarez D.L."/>
            <person name="Swayne D.E."/>
        </authorList>
    </citation>
    <scope>NUCLEOTIDE SEQUENCE [LARGE SCALE GENOMIC DNA]</scope>
    <source>
        <strain evidence="2 3">DSM 12555</strain>
    </source>
</reference>
<keyword evidence="3" id="KW-1185">Reference proteome</keyword>